<dbReference type="OrthoDB" id="8480037at2"/>
<proteinExistence type="inferred from homology"/>
<dbReference type="Gene3D" id="3.40.50.1820">
    <property type="entry name" value="alpha/beta hydrolase"/>
    <property type="match status" value="1"/>
</dbReference>
<evidence type="ECO:0000313" key="3">
    <source>
        <dbReference type="EMBL" id="KNC66759.1"/>
    </source>
</evidence>
<sequence>MNNNNIAAPQSCWFSTVLKQQQPRMRLFCFPFAGGGVSAFHDWKGWMPPQTELVVMELPGRGRRFNEALMDDMSEIVTSMANEFLHYTDVPYVFFGHSLGALIATELLQTLSERGLPMPHLFISSGMRAPQFRARQTLHTLEEDAFIEALKHYNGTPHELLNNPELMALFLPVLRADFSLSENHIYRATPPFDFPLHLVGGNEDSSVTREELNGWQALSSHEIRETWFPGDHFYLQGSSKPALLQHVRMILSGLLCDIKQPA</sequence>
<dbReference type="InterPro" id="IPR012223">
    <property type="entry name" value="TEII"/>
</dbReference>
<dbReference type="PANTHER" id="PTHR11487:SF0">
    <property type="entry name" value="S-ACYL FATTY ACID SYNTHASE THIOESTERASE, MEDIUM CHAIN"/>
    <property type="match status" value="1"/>
</dbReference>
<dbReference type="GO" id="GO:0008610">
    <property type="term" value="P:lipid biosynthetic process"/>
    <property type="evidence" value="ECO:0007669"/>
    <property type="project" value="TreeGrafter"/>
</dbReference>
<organism evidence="3 4">
    <name type="scientific">Pseudoalteromonas rubra</name>
    <dbReference type="NCBI Taxonomy" id="43658"/>
    <lineage>
        <taxon>Bacteria</taxon>
        <taxon>Pseudomonadati</taxon>
        <taxon>Pseudomonadota</taxon>
        <taxon>Gammaproteobacteria</taxon>
        <taxon>Alteromonadales</taxon>
        <taxon>Pseudoalteromonadaceae</taxon>
        <taxon>Pseudoalteromonas</taxon>
    </lineage>
</organism>
<comment type="similarity">
    <text evidence="1">Belongs to the thioesterase family.</text>
</comment>
<protein>
    <recommendedName>
        <fullName evidence="2">Thioesterase domain-containing protein</fullName>
    </recommendedName>
</protein>
<evidence type="ECO:0000313" key="4">
    <source>
        <dbReference type="Proteomes" id="UP000036850"/>
    </source>
</evidence>
<feature type="domain" description="Thioesterase" evidence="2">
    <location>
        <begin position="26"/>
        <end position="248"/>
    </location>
</feature>
<reference evidence="4" key="1">
    <citation type="submission" date="2015-07" db="EMBL/GenBank/DDBJ databases">
        <title>Draft genome sequence of a Pseudoalteromonas rubra strain, OCN096, isolated from Kaneohe Bay, Oahu, Hawaii.</title>
        <authorList>
            <person name="Beurmann S."/>
            <person name="Ushijima B."/>
            <person name="Belcaid M."/>
            <person name="Callahan S.M."/>
            <person name="Aeby G.S."/>
        </authorList>
    </citation>
    <scope>NUCLEOTIDE SEQUENCE [LARGE SCALE GENOMIC DNA]</scope>
    <source>
        <strain evidence="4">OCN096</strain>
    </source>
</reference>
<dbReference type="SUPFAM" id="SSF53474">
    <property type="entry name" value="alpha/beta-Hydrolases"/>
    <property type="match status" value="1"/>
</dbReference>
<dbReference type="Proteomes" id="UP000036850">
    <property type="component" value="Unassembled WGS sequence"/>
</dbReference>
<dbReference type="PANTHER" id="PTHR11487">
    <property type="entry name" value="THIOESTERASE"/>
    <property type="match status" value="1"/>
</dbReference>
<dbReference type="InterPro" id="IPR001031">
    <property type="entry name" value="Thioesterase"/>
</dbReference>
<gene>
    <name evidence="3" type="ORF">AC626_14950</name>
</gene>
<dbReference type="EMBL" id="LFZX01000120">
    <property type="protein sequence ID" value="KNC66759.1"/>
    <property type="molecule type" value="Genomic_DNA"/>
</dbReference>
<accession>A0A0L0EQS2</accession>
<dbReference type="InterPro" id="IPR029058">
    <property type="entry name" value="AB_hydrolase_fold"/>
</dbReference>
<dbReference type="AlphaFoldDB" id="A0A0L0EQS2"/>
<dbReference type="Pfam" id="PF00975">
    <property type="entry name" value="Thioesterase"/>
    <property type="match status" value="1"/>
</dbReference>
<evidence type="ECO:0000259" key="2">
    <source>
        <dbReference type="Pfam" id="PF00975"/>
    </source>
</evidence>
<comment type="caution">
    <text evidence="3">The sequence shown here is derived from an EMBL/GenBank/DDBJ whole genome shotgun (WGS) entry which is preliminary data.</text>
</comment>
<name>A0A0L0EQS2_9GAMM</name>
<dbReference type="PATRIC" id="fig|43658.6.peg.5518"/>
<evidence type="ECO:0000256" key="1">
    <source>
        <dbReference type="ARBA" id="ARBA00007169"/>
    </source>
</evidence>